<name>A0M701_CHRFK</name>
<keyword evidence="3" id="KW-0418">Kinase</keyword>
<dbReference type="InterPro" id="IPR050640">
    <property type="entry name" value="Bact_2-comp_sensor_kinase"/>
</dbReference>
<feature type="transmembrane region" description="Helical" evidence="1">
    <location>
        <begin position="127"/>
        <end position="143"/>
    </location>
</feature>
<evidence type="ECO:0000256" key="1">
    <source>
        <dbReference type="SAM" id="Phobius"/>
    </source>
</evidence>
<reference evidence="3 4" key="1">
    <citation type="journal article" date="2006" name="Environ. Microbiol.">
        <title>Whole genome analysis of the marine Bacteroidetes'Gramella forsetii' reveals adaptations to degradation of polymeric organic matter.</title>
        <authorList>
            <person name="Bauer M."/>
            <person name="Kube M."/>
            <person name="Teeling H."/>
            <person name="Richter M."/>
            <person name="Lombardot T."/>
            <person name="Allers E."/>
            <person name="Wuerdemann C.A."/>
            <person name="Quast C."/>
            <person name="Kuhl H."/>
            <person name="Knaust F."/>
            <person name="Woebken D."/>
            <person name="Bischof K."/>
            <person name="Mussmann M."/>
            <person name="Choudhuri J.V."/>
            <person name="Meyer F."/>
            <person name="Reinhardt R."/>
            <person name="Amann R.I."/>
            <person name="Gloeckner F.O."/>
        </authorList>
    </citation>
    <scope>NUCLEOTIDE SEQUENCE [LARGE SCALE GENOMIC DNA]</scope>
    <source>
        <strain evidence="3 4">KT0803</strain>
    </source>
</reference>
<evidence type="ECO:0000259" key="2">
    <source>
        <dbReference type="Pfam" id="PF06580"/>
    </source>
</evidence>
<dbReference type="AlphaFoldDB" id="A0M701"/>
<feature type="domain" description="Signal transduction histidine kinase internal region" evidence="2">
    <location>
        <begin position="164"/>
        <end position="238"/>
    </location>
</feature>
<organism evidence="3 4">
    <name type="scientific">Christiangramia forsetii (strain DSM 17595 / CGMCC 1.15422 / KT0803)</name>
    <name type="common">Gramella forsetii</name>
    <dbReference type="NCBI Taxonomy" id="411154"/>
    <lineage>
        <taxon>Bacteria</taxon>
        <taxon>Pseudomonadati</taxon>
        <taxon>Bacteroidota</taxon>
        <taxon>Flavobacteriia</taxon>
        <taxon>Flavobacteriales</taxon>
        <taxon>Flavobacteriaceae</taxon>
        <taxon>Christiangramia</taxon>
    </lineage>
</organism>
<keyword evidence="1" id="KW-0812">Transmembrane</keyword>
<dbReference type="eggNOG" id="COG2972">
    <property type="taxonomic scope" value="Bacteria"/>
</dbReference>
<keyword evidence="1" id="KW-1133">Transmembrane helix</keyword>
<dbReference type="Proteomes" id="UP000000755">
    <property type="component" value="Chromosome"/>
</dbReference>
<dbReference type="Pfam" id="PF06580">
    <property type="entry name" value="His_kinase"/>
    <property type="match status" value="1"/>
</dbReference>
<dbReference type="GO" id="GO:0000155">
    <property type="term" value="F:phosphorelay sensor kinase activity"/>
    <property type="evidence" value="ECO:0007669"/>
    <property type="project" value="InterPro"/>
</dbReference>
<gene>
    <name evidence="3" type="ordered locus">GFO_3457</name>
</gene>
<feature type="transmembrane region" description="Helical" evidence="1">
    <location>
        <begin position="45"/>
        <end position="64"/>
    </location>
</feature>
<evidence type="ECO:0000313" key="4">
    <source>
        <dbReference type="Proteomes" id="UP000000755"/>
    </source>
</evidence>
<proteinExistence type="predicted"/>
<dbReference type="InterPro" id="IPR010559">
    <property type="entry name" value="Sig_transdc_His_kin_internal"/>
</dbReference>
<keyword evidence="1" id="KW-0472">Membrane</keyword>
<dbReference type="KEGG" id="gfo:GFO_3457"/>
<dbReference type="HOGENOM" id="CLU_020473_0_2_10"/>
<feature type="transmembrane region" description="Helical" evidence="1">
    <location>
        <begin position="12"/>
        <end position="33"/>
    </location>
</feature>
<dbReference type="PANTHER" id="PTHR34220">
    <property type="entry name" value="SENSOR HISTIDINE KINASE YPDA"/>
    <property type="match status" value="1"/>
</dbReference>
<keyword evidence="3" id="KW-0808">Transferase</keyword>
<protein>
    <submittedName>
        <fullName evidence="3">Two-component system sensor histidine kinase</fullName>
        <ecNumber evidence="3">2.7.3.-</ecNumber>
    </submittedName>
</protein>
<dbReference type="EC" id="2.7.3.-" evidence="3"/>
<dbReference type="STRING" id="411154.GFO_3457"/>
<accession>A0M701</accession>
<dbReference type="OrthoDB" id="9809908at2"/>
<dbReference type="EMBL" id="CU207366">
    <property type="protein sequence ID" value="CAL68396.1"/>
    <property type="molecule type" value="Genomic_DNA"/>
</dbReference>
<feature type="transmembrane region" description="Helical" evidence="1">
    <location>
        <begin position="84"/>
        <end position="107"/>
    </location>
</feature>
<dbReference type="GO" id="GO:0016020">
    <property type="term" value="C:membrane"/>
    <property type="evidence" value="ECO:0007669"/>
    <property type="project" value="InterPro"/>
</dbReference>
<dbReference type="PANTHER" id="PTHR34220:SF7">
    <property type="entry name" value="SENSOR HISTIDINE KINASE YPDA"/>
    <property type="match status" value="1"/>
</dbReference>
<evidence type="ECO:0000313" key="3">
    <source>
        <dbReference type="EMBL" id="CAL68396.1"/>
    </source>
</evidence>
<sequence>MKKLLNFLQIDKYFILFIFLLSYVLVVNNRIVVGQKLKMAFLPDGPVGQFLAAFTIFILIKVIVNYLGRKDTQEVVNLKTYLKYFGIAFVLYLCASNLLNIIIALIFDTVSRNFNTQTLLSVNMSRIVEFILFGSLYLAYLYSKENNSYRIAINEYDKAIASSKIQQLKAQLNPHFLFNNLNTLDQLIEEDKDKASSFLHHFSELYRYSLITSEKKLVPLQEEIEFTRNYFKLMEEKYLGYYSLNFNQKNIKPKTMVPPFCLQILVENAIEHNLGTIENPVHINVSIGENIQVSNNKIIKQQKKIDGGRALKNLSIQFRLLGSTNIAIEENDTHFKVTLPFINKNADV</sequence>